<dbReference type="PROSITE" id="PS00678">
    <property type="entry name" value="WD_REPEATS_1"/>
    <property type="match status" value="3"/>
</dbReference>
<dbReference type="PANTHER" id="PTHR46573:SF1">
    <property type="entry name" value="WD REPEAT, SAM AND U-BOX DOMAIN-CONTAINING PROTEIN 1"/>
    <property type="match status" value="1"/>
</dbReference>
<dbReference type="PANTHER" id="PTHR46573">
    <property type="entry name" value="WD REPEAT, SAM AND U-BOX DOMAIN-CONTAINING PROTEIN 1"/>
    <property type="match status" value="1"/>
</dbReference>
<dbReference type="PROSITE" id="PS50294">
    <property type="entry name" value="WD_REPEATS_REGION"/>
    <property type="match status" value="2"/>
</dbReference>
<dbReference type="Gene3D" id="3.30.40.10">
    <property type="entry name" value="Zinc/RING finger domain, C3HC4 (zinc finger)"/>
    <property type="match status" value="1"/>
</dbReference>
<dbReference type="InterPro" id="IPR052085">
    <property type="entry name" value="WD-SAM-U-box"/>
</dbReference>
<evidence type="ECO:0000256" key="4">
    <source>
        <dbReference type="SAM" id="SignalP"/>
    </source>
</evidence>
<dbReference type="GO" id="GO:0016567">
    <property type="term" value="P:protein ubiquitination"/>
    <property type="evidence" value="ECO:0007669"/>
    <property type="project" value="InterPro"/>
</dbReference>
<feature type="domain" description="U-box" evidence="5">
    <location>
        <begin position="331"/>
        <end position="405"/>
    </location>
</feature>
<dbReference type="SUPFAM" id="SSF50978">
    <property type="entry name" value="WD40 repeat-like"/>
    <property type="match status" value="1"/>
</dbReference>
<dbReference type="InterPro" id="IPR019775">
    <property type="entry name" value="WD40_repeat_CS"/>
</dbReference>
<evidence type="ECO:0000256" key="2">
    <source>
        <dbReference type="ARBA" id="ARBA00022737"/>
    </source>
</evidence>
<dbReference type="Proteomes" id="UP001151699">
    <property type="component" value="Unassembled WGS sequence"/>
</dbReference>
<dbReference type="InterPro" id="IPR013083">
    <property type="entry name" value="Znf_RING/FYVE/PHD"/>
</dbReference>
<feature type="repeat" description="WD" evidence="3">
    <location>
        <begin position="231"/>
        <end position="265"/>
    </location>
</feature>
<dbReference type="Gene3D" id="2.130.10.10">
    <property type="entry name" value="YVTN repeat-like/Quinoprotein amine dehydrogenase"/>
    <property type="match status" value="2"/>
</dbReference>
<keyword evidence="4" id="KW-0732">Signal</keyword>
<dbReference type="PRINTS" id="PR00320">
    <property type="entry name" value="GPROTEINBRPT"/>
</dbReference>
<proteinExistence type="predicted"/>
<keyword evidence="1 3" id="KW-0853">WD repeat</keyword>
<dbReference type="PROSITE" id="PS50082">
    <property type="entry name" value="WD_REPEATS_2"/>
    <property type="match status" value="3"/>
</dbReference>
<dbReference type="CDD" id="cd16655">
    <property type="entry name" value="RING-Ubox_WDSUB1-like"/>
    <property type="match status" value="1"/>
</dbReference>
<dbReference type="GO" id="GO:0004842">
    <property type="term" value="F:ubiquitin-protein transferase activity"/>
    <property type="evidence" value="ECO:0007669"/>
    <property type="project" value="InterPro"/>
</dbReference>
<dbReference type="PROSITE" id="PS51698">
    <property type="entry name" value="U_BOX"/>
    <property type="match status" value="1"/>
</dbReference>
<feature type="repeat" description="WD" evidence="3">
    <location>
        <begin position="24"/>
        <end position="49"/>
    </location>
</feature>
<protein>
    <submittedName>
        <fullName evidence="6">WD repeat, SAM and U-box domain-containing protein 1</fullName>
    </submittedName>
</protein>
<dbReference type="InterPro" id="IPR003613">
    <property type="entry name" value="Ubox_domain"/>
</dbReference>
<dbReference type="InterPro" id="IPR020472">
    <property type="entry name" value="WD40_PAC1"/>
</dbReference>
<dbReference type="SMART" id="SM00504">
    <property type="entry name" value="Ubox"/>
    <property type="match status" value="1"/>
</dbReference>
<evidence type="ECO:0000256" key="1">
    <source>
        <dbReference type="ARBA" id="ARBA00022574"/>
    </source>
</evidence>
<evidence type="ECO:0000313" key="6">
    <source>
        <dbReference type="EMBL" id="KAJ6625922.1"/>
    </source>
</evidence>
<dbReference type="Pfam" id="PF04564">
    <property type="entry name" value="U-box"/>
    <property type="match status" value="1"/>
</dbReference>
<accession>A0A9Q0RU91</accession>
<dbReference type="OrthoDB" id="10064100at2759"/>
<evidence type="ECO:0000256" key="3">
    <source>
        <dbReference type="PROSITE-ProRule" id="PRU00221"/>
    </source>
</evidence>
<organism evidence="6 7">
    <name type="scientific">Pseudolycoriella hygida</name>
    <dbReference type="NCBI Taxonomy" id="35572"/>
    <lineage>
        <taxon>Eukaryota</taxon>
        <taxon>Metazoa</taxon>
        <taxon>Ecdysozoa</taxon>
        <taxon>Arthropoda</taxon>
        <taxon>Hexapoda</taxon>
        <taxon>Insecta</taxon>
        <taxon>Pterygota</taxon>
        <taxon>Neoptera</taxon>
        <taxon>Endopterygota</taxon>
        <taxon>Diptera</taxon>
        <taxon>Nematocera</taxon>
        <taxon>Sciaroidea</taxon>
        <taxon>Sciaridae</taxon>
        <taxon>Pseudolycoriella</taxon>
    </lineage>
</organism>
<feature type="chain" id="PRO_5040267140" evidence="4">
    <location>
        <begin position="22"/>
        <end position="416"/>
    </location>
</feature>
<dbReference type="Pfam" id="PF00400">
    <property type="entry name" value="WD40"/>
    <property type="match status" value="5"/>
</dbReference>
<gene>
    <name evidence="6" type="primary">WDSUB1</name>
    <name evidence="6" type="ORF">Bhyg_16487</name>
</gene>
<keyword evidence="2" id="KW-0677">Repeat</keyword>
<keyword evidence="7" id="KW-1185">Reference proteome</keyword>
<feature type="repeat" description="WD" evidence="3">
    <location>
        <begin position="272"/>
        <end position="313"/>
    </location>
</feature>
<evidence type="ECO:0000259" key="5">
    <source>
        <dbReference type="PROSITE" id="PS51698"/>
    </source>
</evidence>
<dbReference type="SMART" id="SM00320">
    <property type="entry name" value="WD40"/>
    <property type="match status" value="6"/>
</dbReference>
<dbReference type="SUPFAM" id="SSF57850">
    <property type="entry name" value="RING/U-box"/>
    <property type="match status" value="1"/>
</dbReference>
<comment type="caution">
    <text evidence="6">The sequence shown here is derived from an EMBL/GenBank/DDBJ whole genome shotgun (WGS) entry which is preliminary data.</text>
</comment>
<reference evidence="6" key="1">
    <citation type="submission" date="2022-07" db="EMBL/GenBank/DDBJ databases">
        <authorList>
            <person name="Trinca V."/>
            <person name="Uliana J.V.C."/>
            <person name="Torres T.T."/>
            <person name="Ward R.J."/>
            <person name="Monesi N."/>
        </authorList>
    </citation>
    <scope>NUCLEOTIDE SEQUENCE</scope>
    <source>
        <strain evidence="6">HSMRA1968</strain>
        <tissue evidence="6">Whole embryos</tissue>
    </source>
</reference>
<dbReference type="AlphaFoldDB" id="A0A9Q0RU91"/>
<dbReference type="InterPro" id="IPR001680">
    <property type="entry name" value="WD40_rpt"/>
</dbReference>
<evidence type="ECO:0000313" key="7">
    <source>
        <dbReference type="Proteomes" id="UP001151699"/>
    </source>
</evidence>
<feature type="signal peptide" evidence="4">
    <location>
        <begin position="1"/>
        <end position="21"/>
    </location>
</feature>
<dbReference type="EMBL" id="WJQU01003309">
    <property type="protein sequence ID" value="KAJ6625922.1"/>
    <property type="molecule type" value="Genomic_DNA"/>
</dbReference>
<dbReference type="InterPro" id="IPR015943">
    <property type="entry name" value="WD40/YVTN_repeat-like_dom_sf"/>
</dbReference>
<sequence length="416" mass="45521">MIKILFGQSLLFLVFRLRTHSYLGAVLASGSVDGTIVLWDVNDGSKMNVLSQENGEAVRQCAFSPDGSTIISSDDTGTVCVWGQNKNIIRLIRCHEESVHALSFSPDSNILLTGCTLGNLRLHYADVANETLSTITDPSCSIDSAHDLGVLSADFCKFIHIDPSDNKTSIYTVATCGTDHLIKIWRIFCLIDAVPSSSKTRLVPSAPQEHECGNSVILSTETMNAECVMVIPAHGSSVNCVKYNRLGTMLVSGGLDKTLKLWDIQGNCLKTLAEHSRYVNTVSWNSDSTIIASGSNDRTVIIWDLTGKHSLDANMVEASSALFNLASNHVDIPLEFICPITHELMRQPVVASDGFSYEKSAIIEWFDRGNSTSPMTNIELESKDLSENDSLKDKIEEYLKSMDFGNFSVGPDLLNL</sequence>
<name>A0A9Q0RU91_9DIPT</name>
<dbReference type="InterPro" id="IPR036322">
    <property type="entry name" value="WD40_repeat_dom_sf"/>
</dbReference>